<evidence type="ECO:0000313" key="3">
    <source>
        <dbReference type="Proteomes" id="UP000825729"/>
    </source>
</evidence>
<keyword evidence="3" id="KW-1185">Reference proteome</keyword>
<comment type="caution">
    <text evidence="2">The sequence shown here is derived from an EMBL/GenBank/DDBJ whole genome shotgun (WGS) entry which is preliminary data.</text>
</comment>
<dbReference type="AlphaFoldDB" id="A0AAV7FG50"/>
<proteinExistence type="predicted"/>
<evidence type="ECO:0000256" key="1">
    <source>
        <dbReference type="SAM" id="MobiDB-lite"/>
    </source>
</evidence>
<evidence type="ECO:0000313" key="2">
    <source>
        <dbReference type="EMBL" id="KAG9459816.1"/>
    </source>
</evidence>
<feature type="region of interest" description="Disordered" evidence="1">
    <location>
        <begin position="49"/>
        <end position="72"/>
    </location>
</feature>
<feature type="compositionally biased region" description="Pro residues" evidence="1">
    <location>
        <begin position="57"/>
        <end position="68"/>
    </location>
</feature>
<protein>
    <submittedName>
        <fullName evidence="2">Uncharacterized protein</fullName>
    </submittedName>
</protein>
<gene>
    <name evidence="2" type="ORF">H6P81_004324</name>
</gene>
<sequence>MWLLLDFIKLIRYISTRCVHHSYVTKLSRDSVERLPLFDHVYIHGTATPPSGKECRVPPPVRPSPSPSPTARRLGLGLGLGLGLELEIGT</sequence>
<organism evidence="2 3">
    <name type="scientific">Aristolochia fimbriata</name>
    <name type="common">White veined hardy Dutchman's pipe vine</name>
    <dbReference type="NCBI Taxonomy" id="158543"/>
    <lineage>
        <taxon>Eukaryota</taxon>
        <taxon>Viridiplantae</taxon>
        <taxon>Streptophyta</taxon>
        <taxon>Embryophyta</taxon>
        <taxon>Tracheophyta</taxon>
        <taxon>Spermatophyta</taxon>
        <taxon>Magnoliopsida</taxon>
        <taxon>Magnoliidae</taxon>
        <taxon>Piperales</taxon>
        <taxon>Aristolochiaceae</taxon>
        <taxon>Aristolochia</taxon>
    </lineage>
</organism>
<dbReference type="EMBL" id="JAINDJ010000002">
    <property type="protein sequence ID" value="KAG9459816.1"/>
    <property type="molecule type" value="Genomic_DNA"/>
</dbReference>
<name>A0AAV7FG50_ARIFI</name>
<accession>A0AAV7FG50</accession>
<dbReference type="Proteomes" id="UP000825729">
    <property type="component" value="Unassembled WGS sequence"/>
</dbReference>
<reference evidence="2 3" key="1">
    <citation type="submission" date="2021-07" db="EMBL/GenBank/DDBJ databases">
        <title>The Aristolochia fimbriata genome: insights into angiosperm evolution, floral development and chemical biosynthesis.</title>
        <authorList>
            <person name="Jiao Y."/>
        </authorList>
    </citation>
    <scope>NUCLEOTIDE SEQUENCE [LARGE SCALE GENOMIC DNA]</scope>
    <source>
        <strain evidence="2">IBCAS-2021</strain>
        <tissue evidence="2">Leaf</tissue>
    </source>
</reference>